<feature type="compositionally biased region" description="Basic and acidic residues" evidence="1">
    <location>
        <begin position="212"/>
        <end position="222"/>
    </location>
</feature>
<keyword evidence="4" id="KW-1185">Reference proteome</keyword>
<dbReference type="Pfam" id="PF26130">
    <property type="entry name" value="PB1-like"/>
    <property type="match status" value="1"/>
</dbReference>
<accession>A0ABU6R7Y8</accession>
<evidence type="ECO:0000313" key="3">
    <source>
        <dbReference type="EMBL" id="MED6120081.1"/>
    </source>
</evidence>
<dbReference type="Proteomes" id="UP001341840">
    <property type="component" value="Unassembled WGS sequence"/>
</dbReference>
<proteinExistence type="predicted"/>
<name>A0ABU6R7Y8_9FABA</name>
<protein>
    <recommendedName>
        <fullName evidence="2">PB1-like domain-containing protein</fullName>
    </recommendedName>
</protein>
<feature type="compositionally biased region" description="Low complexity" evidence="1">
    <location>
        <begin position="259"/>
        <end position="281"/>
    </location>
</feature>
<evidence type="ECO:0000259" key="2">
    <source>
        <dbReference type="Pfam" id="PF26130"/>
    </source>
</evidence>
<evidence type="ECO:0000313" key="4">
    <source>
        <dbReference type="Proteomes" id="UP001341840"/>
    </source>
</evidence>
<dbReference type="InterPro" id="IPR058594">
    <property type="entry name" value="PB1-like_dom_pln"/>
</dbReference>
<dbReference type="EMBL" id="JASCZI010030260">
    <property type="protein sequence ID" value="MED6120081.1"/>
    <property type="molecule type" value="Genomic_DNA"/>
</dbReference>
<reference evidence="3 4" key="1">
    <citation type="journal article" date="2023" name="Plants (Basel)">
        <title>Bridging the Gap: Combining Genomics and Transcriptomics Approaches to Understand Stylosanthes scabra, an Orphan Legume from the Brazilian Caatinga.</title>
        <authorList>
            <person name="Ferreira-Neto J.R.C."/>
            <person name="da Silva M.D."/>
            <person name="Binneck E."/>
            <person name="de Melo N.F."/>
            <person name="da Silva R.H."/>
            <person name="de Melo A.L.T.M."/>
            <person name="Pandolfi V."/>
            <person name="Bustamante F.O."/>
            <person name="Brasileiro-Vidal A.C."/>
            <person name="Benko-Iseppon A.M."/>
        </authorList>
    </citation>
    <scope>NUCLEOTIDE SEQUENCE [LARGE SCALE GENOMIC DNA]</scope>
    <source>
        <tissue evidence="3">Leaves</tissue>
    </source>
</reference>
<comment type="caution">
    <text evidence="3">The sequence shown here is derived from an EMBL/GenBank/DDBJ whole genome shotgun (WGS) entry which is preliminary data.</text>
</comment>
<feature type="domain" description="PB1-like" evidence="2">
    <location>
        <begin position="1"/>
        <end position="105"/>
    </location>
</feature>
<feature type="compositionally biased region" description="Basic residues" evidence="1">
    <location>
        <begin position="175"/>
        <end position="184"/>
    </location>
</feature>
<feature type="compositionally biased region" description="Basic residues" evidence="1">
    <location>
        <begin position="238"/>
        <end position="253"/>
    </location>
</feature>
<gene>
    <name evidence="3" type="ORF">PIB30_017708</name>
</gene>
<organism evidence="3 4">
    <name type="scientific">Stylosanthes scabra</name>
    <dbReference type="NCBI Taxonomy" id="79078"/>
    <lineage>
        <taxon>Eukaryota</taxon>
        <taxon>Viridiplantae</taxon>
        <taxon>Streptophyta</taxon>
        <taxon>Embryophyta</taxon>
        <taxon>Tracheophyta</taxon>
        <taxon>Spermatophyta</taxon>
        <taxon>Magnoliopsida</taxon>
        <taxon>eudicotyledons</taxon>
        <taxon>Gunneridae</taxon>
        <taxon>Pentapetalae</taxon>
        <taxon>rosids</taxon>
        <taxon>fabids</taxon>
        <taxon>Fabales</taxon>
        <taxon>Fabaceae</taxon>
        <taxon>Papilionoideae</taxon>
        <taxon>50 kb inversion clade</taxon>
        <taxon>dalbergioids sensu lato</taxon>
        <taxon>Dalbergieae</taxon>
        <taxon>Pterocarpus clade</taxon>
        <taxon>Stylosanthes</taxon>
    </lineage>
</organism>
<feature type="region of interest" description="Disordered" evidence="1">
    <location>
        <begin position="134"/>
        <end position="299"/>
    </location>
</feature>
<evidence type="ECO:0000256" key="1">
    <source>
        <dbReference type="SAM" id="MobiDB-lite"/>
    </source>
</evidence>
<sequence length="344" mass="37363">MEHFMVPVFNIGGKLCEDVNGVLKYSDGEVHSFEALDVDLLSIPVLEDMAKSLGFPSYTEMYWKLPNAANLQFGLRKIKKDFDIIQLRNTLVENHCVDFEIYFEHPVSIPMMADGVEIGCGEVNVDADCVDLDSNAGEKSSSSDDGYESAEDEAYKPPPNGYELSSDSDGGGSKKAQKKGRRKVIMTPTKKNSPKKKARKSPTKKTNLAADHTSEGNDDGRGKGIGGVGNSADAGCGGKKKRSRKYLGKRKQKSMPDFGPTSSGSGPNSMPSSNGSGSGPSARGDDPIIEEVDSEDGKDYVYESEAFVSPISSDEEGVNKHRWTEHNTGYGYGEVYFELGMEFD</sequence>
<feature type="compositionally biased region" description="Basic residues" evidence="1">
    <location>
        <begin position="192"/>
        <end position="203"/>
    </location>
</feature>